<dbReference type="EMBL" id="JHAC01000039">
    <property type="protein sequence ID" value="EYB67408.1"/>
    <property type="molecule type" value="Genomic_DNA"/>
</dbReference>
<reference evidence="4 5" key="1">
    <citation type="submission" date="2014-03" db="EMBL/GenBank/DDBJ databases">
        <title>Draft genome sequence of Deinococcus phoenicis 1P10ME.</title>
        <authorList>
            <person name="Stepanov V.G."/>
            <person name="Vaishampayan P."/>
            <person name="Venkateswaran K."/>
            <person name="Fox G.E."/>
        </authorList>
    </citation>
    <scope>NUCLEOTIDE SEQUENCE [LARGE SCALE GENOMIC DNA]</scope>
    <source>
        <strain evidence="4 5">1P10ME</strain>
    </source>
</reference>
<dbReference type="STRING" id="1476583.DEIPH_ctg041orf0003"/>
<feature type="coiled-coil region" evidence="2">
    <location>
        <begin position="78"/>
        <end position="105"/>
    </location>
</feature>
<evidence type="ECO:0000259" key="3">
    <source>
        <dbReference type="Pfam" id="PF05065"/>
    </source>
</evidence>
<dbReference type="PATRIC" id="fig|1476583.3.peg.2511"/>
<dbReference type="Gene3D" id="3.30.2320.10">
    <property type="entry name" value="hypothetical protein PF0899 domain"/>
    <property type="match status" value="1"/>
</dbReference>
<dbReference type="SUPFAM" id="SSF56563">
    <property type="entry name" value="Major capsid protein gp5"/>
    <property type="match status" value="1"/>
</dbReference>
<dbReference type="AlphaFoldDB" id="A0A016QMV8"/>
<dbReference type="Pfam" id="PF05065">
    <property type="entry name" value="Phage_capsid"/>
    <property type="match status" value="1"/>
</dbReference>
<comment type="subcellular location">
    <subcellularLocation>
        <location evidence="1">Virion</location>
    </subcellularLocation>
</comment>
<evidence type="ECO:0000313" key="5">
    <source>
        <dbReference type="Proteomes" id="UP000020492"/>
    </source>
</evidence>
<comment type="caution">
    <text evidence="4">The sequence shown here is derived from an EMBL/GenBank/DDBJ whole genome shotgun (WGS) entry which is preliminary data.</text>
</comment>
<gene>
    <name evidence="4" type="ORF">DEIPH_ctg041orf0003</name>
</gene>
<dbReference type="Gene3D" id="3.30.2400.10">
    <property type="entry name" value="Major capsid protein gp5"/>
    <property type="match status" value="1"/>
</dbReference>
<dbReference type="NCBIfam" id="TIGR01554">
    <property type="entry name" value="major_cap_HK97"/>
    <property type="match status" value="1"/>
</dbReference>
<evidence type="ECO:0000256" key="2">
    <source>
        <dbReference type="SAM" id="Coils"/>
    </source>
</evidence>
<keyword evidence="2" id="KW-0175">Coiled coil</keyword>
<organism evidence="4 5">
    <name type="scientific">Deinococcus phoenicis</name>
    <dbReference type="NCBI Taxonomy" id="1476583"/>
    <lineage>
        <taxon>Bacteria</taxon>
        <taxon>Thermotogati</taxon>
        <taxon>Deinococcota</taxon>
        <taxon>Deinococci</taxon>
        <taxon>Deinococcales</taxon>
        <taxon>Deinococcaceae</taxon>
        <taxon>Deinococcus</taxon>
    </lineage>
</organism>
<evidence type="ECO:0000313" key="4">
    <source>
        <dbReference type="EMBL" id="EYB67408.1"/>
    </source>
</evidence>
<accession>A0A016QMV8</accession>
<dbReference type="InterPro" id="IPR024455">
    <property type="entry name" value="Phage_capsid"/>
</dbReference>
<dbReference type="eggNOG" id="COG4653">
    <property type="taxonomic scope" value="Bacteria"/>
</dbReference>
<protein>
    <submittedName>
        <fullName evidence="4">Putative phage phi-C31 gp36 major capsid-like protein</fullName>
    </submittedName>
</protein>
<proteinExistence type="predicted"/>
<sequence length="428" mass="47471">MTKTHLPAITLARLAASMSEAFSGPAMSGSMFGGAGVPLFDDADPTPHVMAELKRIETGLKSHLDTQIKEIKANGETSKETREEITKLEKKYDDQVQKVHDLEVKLGRLDMGGASRHEVKTAGQRFTDSDEFKAFAERKSGEARFEVKALTSDAGSVGTLIQPQRLTEIIRPQVRADHVRDIIRVGNTTSNAIEYPRETLFTNNAAPVAEGQLKPESNLKFDTMTVGVKTIAHWVPISKQARDDIPMLTSYVDGRLVEGLHIVEDRELLYGDGTGEHLLGLIPQASAYNRRKSGDTAIDTLRRARTQVRLAEYQADGIVLNPADWEDIELEKGSDGRYIWVSVVVGGEQRLWKMPVIETTAITENDFLVGAFGMAAQIFLREDATVAISEHDRDNFVRNMLTLRAEERLALAVFRPQSFVHGEFVTTP</sequence>
<dbReference type="InterPro" id="IPR054612">
    <property type="entry name" value="Phage_capsid-like_C"/>
</dbReference>
<feature type="domain" description="Phage capsid-like C-terminal" evidence="3">
    <location>
        <begin position="158"/>
        <end position="424"/>
    </location>
</feature>
<name>A0A016QMV8_9DEIO</name>
<dbReference type="Proteomes" id="UP000020492">
    <property type="component" value="Unassembled WGS sequence"/>
</dbReference>
<evidence type="ECO:0000256" key="1">
    <source>
        <dbReference type="ARBA" id="ARBA00004328"/>
    </source>
</evidence>
<keyword evidence="5" id="KW-1185">Reference proteome</keyword>
<dbReference type="RefSeq" id="WP_200868178.1">
    <property type="nucleotide sequence ID" value="NZ_JHAC01000039.1"/>
</dbReference>